<comment type="caution">
    <text evidence="2">The sequence shown here is derived from an EMBL/GenBank/DDBJ whole genome shotgun (WGS) entry which is preliminary data.</text>
</comment>
<proteinExistence type="inferred from homology"/>
<accession>E6PTA2</accession>
<dbReference type="Pfam" id="PF00343">
    <property type="entry name" value="Phosphorylase"/>
    <property type="match status" value="1"/>
</dbReference>
<dbReference type="GO" id="GO:0008184">
    <property type="term" value="F:glycogen phosphorylase activity"/>
    <property type="evidence" value="ECO:0007669"/>
    <property type="project" value="InterPro"/>
</dbReference>
<dbReference type="Gene3D" id="3.40.50.2000">
    <property type="entry name" value="Glycogen Phosphorylase B"/>
    <property type="match status" value="1"/>
</dbReference>
<dbReference type="GO" id="GO:0005737">
    <property type="term" value="C:cytoplasm"/>
    <property type="evidence" value="ECO:0007669"/>
    <property type="project" value="TreeGrafter"/>
</dbReference>
<dbReference type="EMBL" id="CABM01000049">
    <property type="protein sequence ID" value="CBH98159.1"/>
    <property type="molecule type" value="Genomic_DNA"/>
</dbReference>
<keyword evidence="2" id="KW-0328">Glycosyltransferase</keyword>
<protein>
    <submittedName>
        <fullName evidence="2">Glycogen phosphorylase</fullName>
        <ecNumber evidence="2">2.4.1.1</ecNumber>
    </submittedName>
</protein>
<evidence type="ECO:0000256" key="1">
    <source>
        <dbReference type="ARBA" id="ARBA00006047"/>
    </source>
</evidence>
<dbReference type="EC" id="2.4.1.1" evidence="2"/>
<dbReference type="SUPFAM" id="SSF53756">
    <property type="entry name" value="UDP-Glycosyltransferase/glycogen phosphorylase"/>
    <property type="match status" value="1"/>
</dbReference>
<name>E6PTA2_9ZZZZ</name>
<dbReference type="InterPro" id="IPR000811">
    <property type="entry name" value="Glyco_trans_35"/>
</dbReference>
<dbReference type="AlphaFoldDB" id="E6PTA2"/>
<dbReference type="PANTHER" id="PTHR11468">
    <property type="entry name" value="GLYCOGEN PHOSPHORYLASE"/>
    <property type="match status" value="1"/>
</dbReference>
<sequence length="61" mass="6877">MLLADYGNHIATQERVDALYLSPTEWAKKALTNVAGMGPFSSDRTIAEYAEQIWHTKPVIR</sequence>
<keyword evidence="2" id="KW-0808">Transferase</keyword>
<gene>
    <name evidence="2" type="ORF">CARN2_3635</name>
</gene>
<dbReference type="GO" id="GO:0005980">
    <property type="term" value="P:glycogen catabolic process"/>
    <property type="evidence" value="ECO:0007669"/>
    <property type="project" value="TreeGrafter"/>
</dbReference>
<reference evidence="2" key="1">
    <citation type="submission" date="2009-10" db="EMBL/GenBank/DDBJ databases">
        <title>Diversity of trophic interactions inside an arsenic-rich microbial ecosystem.</title>
        <authorList>
            <person name="Bertin P.N."/>
            <person name="Heinrich-Salmeron A."/>
            <person name="Pelletier E."/>
            <person name="Goulhen-Chollet F."/>
            <person name="Arsene-Ploetze F."/>
            <person name="Gallien S."/>
            <person name="Calteau A."/>
            <person name="Vallenet D."/>
            <person name="Casiot C."/>
            <person name="Chane-Woon-Ming B."/>
            <person name="Giloteaux L."/>
            <person name="Barakat M."/>
            <person name="Bonnefoy V."/>
            <person name="Bruneel O."/>
            <person name="Chandler M."/>
            <person name="Cleiss J."/>
            <person name="Duran R."/>
            <person name="Elbaz-Poulichet F."/>
            <person name="Fonknechten N."/>
            <person name="Lauga B."/>
            <person name="Mornico D."/>
            <person name="Ortet P."/>
            <person name="Schaeffer C."/>
            <person name="Siguier P."/>
            <person name="Alexander Thil Smith A."/>
            <person name="Van Dorsselaer A."/>
            <person name="Weissenbach J."/>
            <person name="Medigue C."/>
            <person name="Le Paslier D."/>
        </authorList>
    </citation>
    <scope>NUCLEOTIDE SEQUENCE</scope>
</reference>
<dbReference type="PANTHER" id="PTHR11468:SF3">
    <property type="entry name" value="GLYCOGEN PHOSPHORYLASE, LIVER FORM"/>
    <property type="match status" value="1"/>
</dbReference>
<comment type="similarity">
    <text evidence="1">Belongs to the glycogen phosphorylase family.</text>
</comment>
<dbReference type="GO" id="GO:0030170">
    <property type="term" value="F:pyridoxal phosphate binding"/>
    <property type="evidence" value="ECO:0007669"/>
    <property type="project" value="TreeGrafter"/>
</dbReference>
<organism evidence="2">
    <name type="scientific">mine drainage metagenome</name>
    <dbReference type="NCBI Taxonomy" id="410659"/>
    <lineage>
        <taxon>unclassified sequences</taxon>
        <taxon>metagenomes</taxon>
        <taxon>ecological metagenomes</taxon>
    </lineage>
</organism>
<evidence type="ECO:0000313" key="2">
    <source>
        <dbReference type="EMBL" id="CBH98159.1"/>
    </source>
</evidence>